<comment type="caution">
    <text evidence="1">The sequence shown here is derived from an EMBL/GenBank/DDBJ whole genome shotgun (WGS) entry which is preliminary data.</text>
</comment>
<dbReference type="AlphaFoldDB" id="A0A8J2TVY6"/>
<gene>
    <name evidence="1" type="ORF">GCM10011333_06420</name>
</gene>
<organism evidence="1 2">
    <name type="scientific">Sediminivirga luteola</name>
    <dbReference type="NCBI Taxonomy" id="1774748"/>
    <lineage>
        <taxon>Bacteria</taxon>
        <taxon>Bacillati</taxon>
        <taxon>Actinomycetota</taxon>
        <taxon>Actinomycetes</taxon>
        <taxon>Micrococcales</taxon>
        <taxon>Brevibacteriaceae</taxon>
        <taxon>Sediminivirga</taxon>
    </lineage>
</organism>
<sequence length="88" mass="10155">MAARAITANVAPDWRAFTMEWMYASFARARARAERRTSEISFAWSAESCCDFRAISNLFVRKRAERAKTQTNWALAFVAYSHARRTTI</sequence>
<dbReference type="EMBL" id="BMFY01000002">
    <property type="protein sequence ID" value="GGA06190.1"/>
    <property type="molecule type" value="Genomic_DNA"/>
</dbReference>
<keyword evidence="2" id="KW-1185">Reference proteome</keyword>
<evidence type="ECO:0000313" key="1">
    <source>
        <dbReference type="EMBL" id="GGA06190.1"/>
    </source>
</evidence>
<name>A0A8J2TVY6_9MICO</name>
<accession>A0A8J2TVY6</accession>
<reference evidence="1" key="2">
    <citation type="submission" date="2020-09" db="EMBL/GenBank/DDBJ databases">
        <authorList>
            <person name="Sun Q."/>
            <person name="Zhou Y."/>
        </authorList>
    </citation>
    <scope>NUCLEOTIDE SEQUENCE</scope>
    <source>
        <strain evidence="1">CGMCC 1.12785</strain>
    </source>
</reference>
<reference evidence="1" key="1">
    <citation type="journal article" date="2014" name="Int. J. Syst. Evol. Microbiol.">
        <title>Complete genome sequence of Corynebacterium casei LMG S-19264T (=DSM 44701T), isolated from a smear-ripened cheese.</title>
        <authorList>
            <consortium name="US DOE Joint Genome Institute (JGI-PGF)"/>
            <person name="Walter F."/>
            <person name="Albersmeier A."/>
            <person name="Kalinowski J."/>
            <person name="Ruckert C."/>
        </authorList>
    </citation>
    <scope>NUCLEOTIDE SEQUENCE</scope>
    <source>
        <strain evidence="1">CGMCC 1.12785</strain>
    </source>
</reference>
<evidence type="ECO:0000313" key="2">
    <source>
        <dbReference type="Proteomes" id="UP000616114"/>
    </source>
</evidence>
<dbReference type="Proteomes" id="UP000616114">
    <property type="component" value="Unassembled WGS sequence"/>
</dbReference>
<protein>
    <submittedName>
        <fullName evidence="1">Uncharacterized protein</fullName>
    </submittedName>
</protein>
<proteinExistence type="predicted"/>